<gene>
    <name evidence="8" type="ORF">F1C12_02890</name>
</gene>
<keyword evidence="3 6" id="KW-0812">Transmembrane</keyword>
<evidence type="ECO:0000256" key="3">
    <source>
        <dbReference type="ARBA" id="ARBA00022692"/>
    </source>
</evidence>
<feature type="transmembrane region" description="Helical" evidence="6">
    <location>
        <begin position="178"/>
        <end position="196"/>
    </location>
</feature>
<evidence type="ECO:0000313" key="9">
    <source>
        <dbReference type="Proteomes" id="UP000515511"/>
    </source>
</evidence>
<feature type="transmembrane region" description="Helical" evidence="6">
    <location>
        <begin position="445"/>
        <end position="465"/>
    </location>
</feature>
<evidence type="ECO:0000256" key="6">
    <source>
        <dbReference type="SAM" id="Phobius"/>
    </source>
</evidence>
<dbReference type="PANTHER" id="PTHR42718">
    <property type="entry name" value="MAJOR FACILITATOR SUPERFAMILY MULTIDRUG TRANSPORTER MFSC"/>
    <property type="match status" value="1"/>
</dbReference>
<evidence type="ECO:0000313" key="8">
    <source>
        <dbReference type="EMBL" id="QNE34183.1"/>
    </source>
</evidence>
<dbReference type="SUPFAM" id="SSF103473">
    <property type="entry name" value="MFS general substrate transporter"/>
    <property type="match status" value="1"/>
</dbReference>
<evidence type="ECO:0000256" key="4">
    <source>
        <dbReference type="ARBA" id="ARBA00022989"/>
    </source>
</evidence>
<dbReference type="AlphaFoldDB" id="A0A7G6Y6R8"/>
<feature type="domain" description="Major facilitator superfamily (MFS) profile" evidence="7">
    <location>
        <begin position="17"/>
        <end position="467"/>
    </location>
</feature>
<feature type="transmembrane region" description="Helical" evidence="6">
    <location>
        <begin position="343"/>
        <end position="364"/>
    </location>
</feature>
<feature type="transmembrane region" description="Helical" evidence="6">
    <location>
        <begin position="308"/>
        <end position="331"/>
    </location>
</feature>
<dbReference type="Proteomes" id="UP000515511">
    <property type="component" value="Chromosome"/>
</dbReference>
<evidence type="ECO:0000256" key="5">
    <source>
        <dbReference type="ARBA" id="ARBA00023136"/>
    </source>
</evidence>
<feature type="transmembrane region" description="Helical" evidence="6">
    <location>
        <begin position="233"/>
        <end position="256"/>
    </location>
</feature>
<dbReference type="InterPro" id="IPR011701">
    <property type="entry name" value="MFS"/>
</dbReference>
<evidence type="ECO:0000259" key="7">
    <source>
        <dbReference type="PROSITE" id="PS50850"/>
    </source>
</evidence>
<dbReference type="GO" id="GO:0005886">
    <property type="term" value="C:plasma membrane"/>
    <property type="evidence" value="ECO:0007669"/>
    <property type="project" value="UniProtKB-SubCell"/>
</dbReference>
<keyword evidence="5 6" id="KW-0472">Membrane</keyword>
<dbReference type="Gene3D" id="1.20.1250.20">
    <property type="entry name" value="MFS general substrate transporter like domains"/>
    <property type="match status" value="2"/>
</dbReference>
<organism evidence="8 9">
    <name type="scientific">Leifsonia shinshuensis</name>
    <dbReference type="NCBI Taxonomy" id="150026"/>
    <lineage>
        <taxon>Bacteria</taxon>
        <taxon>Bacillati</taxon>
        <taxon>Actinomycetota</taxon>
        <taxon>Actinomycetes</taxon>
        <taxon>Micrococcales</taxon>
        <taxon>Microbacteriaceae</taxon>
        <taxon>Leifsonia</taxon>
    </lineage>
</organism>
<feature type="transmembrane region" description="Helical" evidence="6">
    <location>
        <begin position="276"/>
        <end position="296"/>
    </location>
</feature>
<comment type="subcellular location">
    <subcellularLocation>
        <location evidence="1">Cell membrane</location>
        <topology evidence="1">Multi-pass membrane protein</topology>
    </subcellularLocation>
</comment>
<dbReference type="EMBL" id="CP043641">
    <property type="protein sequence ID" value="QNE34183.1"/>
    <property type="molecule type" value="Genomic_DNA"/>
</dbReference>
<dbReference type="Pfam" id="PF07690">
    <property type="entry name" value="MFS_1"/>
    <property type="match status" value="1"/>
</dbReference>
<feature type="transmembrane region" description="Helical" evidence="6">
    <location>
        <begin position="85"/>
        <end position="103"/>
    </location>
</feature>
<dbReference type="KEGG" id="lse:F1C12_02890"/>
<sequence>MTSERPAPRPAPGPAPRLSAALVAVALVVAVVGSLGAPLITSVATTLHVPLAAAQWTLTVTLFAGAIAGPVLGRLGAGPRRRATLLASLAVVVLGGLLTALPLPAGAPVAFAVLVVGRGLQGLGLGAVALLMSVARTELTEARSASTIAALSVASTVGIGVGYPLVGLIDQLTGLRAAYAFGLVLSAAALVVAWRSIPRDTPGATPRLDAAGAVLLGLGTLGVLLVVAEPAVWSPPILGAGILALSVAVLAAWAVVELRVPAPLADLRLLGRPAVLRANAAMLVSGVGMYLIFSLLTRFLQTPAGAGYGFALPGVAAGAALIPFSALGFVAGRVAPRMVPRTGARGVFALSAAAVALAAVLLALGAASLLLVLLAMTVLGFGVGGVSAVMPRLVLEGVPAPETASVLSINQIVRSVGFSIGSALAGLLLAAATPAGALVPPAGGYTVAALWVLPLLTVGTLIVAVRR</sequence>
<keyword evidence="2" id="KW-0813">Transport</keyword>
<dbReference type="RefSeq" id="WP_185277351.1">
    <property type="nucleotide sequence ID" value="NZ_CP043641.1"/>
</dbReference>
<name>A0A7G6Y6R8_9MICO</name>
<feature type="transmembrane region" description="Helical" evidence="6">
    <location>
        <begin position="208"/>
        <end position="227"/>
    </location>
</feature>
<accession>A0A7G6Y6R8</accession>
<dbReference type="InterPro" id="IPR036259">
    <property type="entry name" value="MFS_trans_sf"/>
</dbReference>
<feature type="transmembrane region" description="Helical" evidence="6">
    <location>
        <begin position="109"/>
        <end position="135"/>
    </location>
</feature>
<dbReference type="InterPro" id="IPR020846">
    <property type="entry name" value="MFS_dom"/>
</dbReference>
<feature type="transmembrane region" description="Helical" evidence="6">
    <location>
        <begin position="53"/>
        <end position="73"/>
    </location>
</feature>
<protein>
    <submittedName>
        <fullName evidence="8">MFS transporter</fullName>
    </submittedName>
</protein>
<dbReference type="PROSITE" id="PS50850">
    <property type="entry name" value="MFS"/>
    <property type="match status" value="1"/>
</dbReference>
<evidence type="ECO:0000256" key="1">
    <source>
        <dbReference type="ARBA" id="ARBA00004651"/>
    </source>
</evidence>
<dbReference type="PANTHER" id="PTHR42718:SF9">
    <property type="entry name" value="MAJOR FACILITATOR SUPERFAMILY MULTIDRUG TRANSPORTER MFSC"/>
    <property type="match status" value="1"/>
</dbReference>
<evidence type="ECO:0000256" key="2">
    <source>
        <dbReference type="ARBA" id="ARBA00022448"/>
    </source>
</evidence>
<feature type="transmembrane region" description="Helical" evidence="6">
    <location>
        <begin position="147"/>
        <end position="166"/>
    </location>
</feature>
<feature type="transmembrane region" description="Helical" evidence="6">
    <location>
        <begin position="416"/>
        <end position="439"/>
    </location>
</feature>
<keyword evidence="4 6" id="KW-1133">Transmembrane helix</keyword>
<proteinExistence type="predicted"/>
<feature type="transmembrane region" description="Helical" evidence="6">
    <location>
        <begin position="20"/>
        <end position="41"/>
    </location>
</feature>
<reference evidence="9" key="1">
    <citation type="submission" date="2019-09" db="EMBL/GenBank/DDBJ databases">
        <title>Antimicrobial potential of Antarctic Bacteria.</title>
        <authorList>
            <person name="Benaud N."/>
            <person name="Edwards R.J."/>
            <person name="Ferrari B.C."/>
        </authorList>
    </citation>
    <scope>NUCLEOTIDE SEQUENCE [LARGE SCALE GENOMIC DNA]</scope>
    <source>
        <strain evidence="9">INR9</strain>
    </source>
</reference>
<dbReference type="GO" id="GO:0022857">
    <property type="term" value="F:transmembrane transporter activity"/>
    <property type="evidence" value="ECO:0007669"/>
    <property type="project" value="InterPro"/>
</dbReference>
<feature type="transmembrane region" description="Helical" evidence="6">
    <location>
        <begin position="370"/>
        <end position="395"/>
    </location>
</feature>